<protein>
    <recommendedName>
        <fullName evidence="5">Helicase</fullName>
    </recommendedName>
</protein>
<evidence type="ECO:0000259" key="1">
    <source>
        <dbReference type="SMART" id="SM00382"/>
    </source>
</evidence>
<dbReference type="InterPro" id="IPR014001">
    <property type="entry name" value="Helicase_ATP-bd"/>
</dbReference>
<dbReference type="SMART" id="SM00487">
    <property type="entry name" value="DEXDc"/>
    <property type="match status" value="1"/>
</dbReference>
<dbReference type="SUPFAM" id="SSF52540">
    <property type="entry name" value="P-loop containing nucleoside triphosphate hydrolases"/>
    <property type="match status" value="2"/>
</dbReference>
<evidence type="ECO:0008006" key="5">
    <source>
        <dbReference type="Google" id="ProtNLM"/>
    </source>
</evidence>
<dbReference type="EMBL" id="QQYZ01000033">
    <property type="protein sequence ID" value="RSY76674.1"/>
    <property type="molecule type" value="Genomic_DNA"/>
</dbReference>
<reference evidence="3 4" key="1">
    <citation type="submission" date="2018-07" db="EMBL/GenBank/DDBJ databases">
        <title>Genomic and Epidemiologic Investigation of an Indolent Hospital Outbreak.</title>
        <authorList>
            <person name="Johnson R.C."/>
            <person name="Deming C."/>
            <person name="Conlan S."/>
            <person name="Zellmer C.J."/>
            <person name="Michelin A.V."/>
            <person name="Lee-Lin S."/>
            <person name="Thomas P.J."/>
            <person name="Park M."/>
            <person name="Weingarten R.A."/>
            <person name="Less J."/>
            <person name="Dekker J.P."/>
            <person name="Frank K.M."/>
            <person name="Musser K.A."/>
            <person name="Mcquiston J.R."/>
            <person name="Henderson D.K."/>
            <person name="Lau A.F."/>
            <person name="Palmore T.N."/>
            <person name="Segre J.A."/>
        </authorList>
    </citation>
    <scope>NUCLEOTIDE SEQUENCE [LARGE SCALE GENOMIC DNA]</scope>
    <source>
        <strain evidence="3 4">SK-CDC1_0717</strain>
    </source>
</reference>
<evidence type="ECO:0000313" key="3">
    <source>
        <dbReference type="EMBL" id="RSY76674.1"/>
    </source>
</evidence>
<sequence>MELAPFQSRTVEVASEVLKANGPRRFLVADEVGLGKTVIARTIAQRLRAGRRRLNVMYLCPSLEIAGQNRPKFVSLTGIDPDEYDPGGDRLALVPGWLPEEGNGFRVFTFTPETSLPGWKPGPRTGRKTERELIRSALERFPALLSAVKRLDRERAAGGRRLLADRGDLKGFTAIEIERAMRDIFDCQSGSIEKAALEWLERDDVDVVEFVGRFRSVLALAALRLKKVKPDLVVLDEFHRYADLIVPKAETSNVRLKHERARIHRLLVEALLGGDERPAVLLLSATPYRLRRLDGEDIHEVDHYRSLIDLAGFLADDEGCRAAVEEAMRDYRRALKTIGTGDAIRASVLRAKERLEALLRPLMARTERALVHKEDLFDRDNPQVSVETQDLVVFKHFAETAGAEFAGWAPAMWTSIPYPAQTMHGYKIWKSLQAAKPAPIEAGSGKGNLAHPQLRHLAHLVGDNAHLSLPWQPPTVAWWRLEGPWSGRRPLPGKTLLFSRWRGAPTAISALLSINLSGGLRKPKEKAPVALLRPGGSETGALVGLFMPWPSLPLAIEPRKSRGTTLASVRADARRQLEVYLQARRIRLDGTEKRPTWIVAAGIEREINGTTYQRVSSLADRASRGAKAKNWSSLPKINRVSPAEVAALSDHLLSSPGSILARCLVRHDVPQDRPRDRQRTFAFLWENLRPYLGHRAFADLIQSSSKKKRYPDALADAMLKGGFEAVLDEQMCLLSSLGDAEGLEIIEQLSASLLDRPGLVQFRRGRTNHRVPVQAVTPFAGGEQSRGGKKGIKRLRSNTLRRAFNSPFWPHMLCTTSIGQEGLDFHLWCSRIVHWDLPGDPVDFEQREGRIARYGSLAVRRSLAREHGAQSLAAARGSSPFGELISLAKRVDSDRTGLERWWLPVEGRPTSVSFDWRFSHRAARRDRMLEDLLYYRLALGQPDPKAFVAMLRRVGADETGARELAIDLSAISRASAAVVTESLSSSP</sequence>
<comment type="caution">
    <text evidence="3">The sequence shown here is derived from an EMBL/GenBank/DDBJ whole genome shotgun (WGS) entry which is preliminary data.</text>
</comment>
<dbReference type="Pfam" id="PF00271">
    <property type="entry name" value="Helicase_C"/>
    <property type="match status" value="1"/>
</dbReference>
<dbReference type="InterPro" id="IPR003593">
    <property type="entry name" value="AAA+_ATPase"/>
</dbReference>
<feature type="domain" description="Helicase ATP-binding" evidence="2">
    <location>
        <begin position="2"/>
        <end position="304"/>
    </location>
</feature>
<dbReference type="SMART" id="SM00382">
    <property type="entry name" value="AAA"/>
    <property type="match status" value="1"/>
</dbReference>
<dbReference type="AlphaFoldDB" id="A0A430FY22"/>
<evidence type="ECO:0000313" key="4">
    <source>
        <dbReference type="Proteomes" id="UP000287746"/>
    </source>
</evidence>
<dbReference type="InterPro" id="IPR001650">
    <property type="entry name" value="Helicase_C-like"/>
</dbReference>
<evidence type="ECO:0000259" key="2">
    <source>
        <dbReference type="SMART" id="SM00487"/>
    </source>
</evidence>
<proteinExistence type="predicted"/>
<accession>A0A430FY22</accession>
<name>A0A430FY22_9SPHN</name>
<dbReference type="Gene3D" id="3.40.50.300">
    <property type="entry name" value="P-loop containing nucleotide triphosphate hydrolases"/>
    <property type="match status" value="2"/>
</dbReference>
<dbReference type="InterPro" id="IPR027417">
    <property type="entry name" value="P-loop_NTPase"/>
</dbReference>
<feature type="domain" description="AAA+ ATPase" evidence="1">
    <location>
        <begin position="22"/>
        <end position="362"/>
    </location>
</feature>
<dbReference type="RefSeq" id="WP_126006074.1">
    <property type="nucleotide sequence ID" value="NZ_QQYZ01000033.1"/>
</dbReference>
<organism evidence="3 4">
    <name type="scientific">Sphingomonas koreensis</name>
    <dbReference type="NCBI Taxonomy" id="93064"/>
    <lineage>
        <taxon>Bacteria</taxon>
        <taxon>Pseudomonadati</taxon>
        <taxon>Pseudomonadota</taxon>
        <taxon>Alphaproteobacteria</taxon>
        <taxon>Sphingomonadales</taxon>
        <taxon>Sphingomonadaceae</taxon>
        <taxon>Sphingomonas</taxon>
    </lineage>
</organism>
<dbReference type="Proteomes" id="UP000287746">
    <property type="component" value="Unassembled WGS sequence"/>
</dbReference>
<gene>
    <name evidence="3" type="ORF">DAH66_20835</name>
</gene>